<dbReference type="InterPro" id="IPR052162">
    <property type="entry name" value="Sensor_kinase/Photoreceptor"/>
</dbReference>
<dbReference type="Pfam" id="PF02518">
    <property type="entry name" value="HATPase_c"/>
    <property type="match status" value="1"/>
</dbReference>
<dbReference type="PROSITE" id="PS50109">
    <property type="entry name" value="HIS_KIN"/>
    <property type="match status" value="1"/>
</dbReference>
<feature type="domain" description="PAC" evidence="9">
    <location>
        <begin position="344"/>
        <end position="396"/>
    </location>
</feature>
<dbReference type="InterPro" id="IPR036890">
    <property type="entry name" value="HATPase_C_sf"/>
</dbReference>
<dbReference type="InterPro" id="IPR005467">
    <property type="entry name" value="His_kinase_dom"/>
</dbReference>
<evidence type="ECO:0000259" key="8">
    <source>
        <dbReference type="PROSITE" id="PS50112"/>
    </source>
</evidence>
<dbReference type="Proteomes" id="UP000530654">
    <property type="component" value="Unassembled WGS sequence"/>
</dbReference>
<dbReference type="NCBIfam" id="TIGR00229">
    <property type="entry name" value="sensory_box"/>
    <property type="match status" value="3"/>
</dbReference>
<dbReference type="Gene3D" id="2.10.70.100">
    <property type="match status" value="1"/>
</dbReference>
<dbReference type="SMART" id="SM00086">
    <property type="entry name" value="PAC"/>
    <property type="match status" value="3"/>
</dbReference>
<dbReference type="InterPro" id="IPR001610">
    <property type="entry name" value="PAC"/>
</dbReference>
<sequence length="772" mass="85132">MDITTGLRMLRALSFDADRDEIADSLVNACLQQVGVTSAEVVFLSDEHSAPGVPFEAISELRQNQQSALTTTDATADAASFFVPLFCGDSLLAILKLEIAGHRADDDQYREDFETLAAFAALRIDRVAVQADLDQARERARLAERELRLSWDMLPAHAWHTRPDGTLEAVNREWSGYFGLTEEESSGFGYTRVFHPDDMQKVMDVWMRCLSQEVPGEVETRMMRADGEARVFLIRTVPIRDENGKVIRWYGINIDVEDLKDAEREIARTAAALAEGQKMSRTGSWSWRPGTDSFSWSDECARIFGMDPNERRPSFAAMLERVHPDDRTAIEPTDASPESSPGDTQNEMRIVVPDGTITFVESRTRIVRDPAGTVVEYVGTVRDITESKLAQDRIQESERRYAATLSSIGDAVISTDDKGRLMFINPVAEKLTGWTQIDAAERPVSQVFQLIGETRELVDDPVSEVLAREVDPVIGIQYALRSRAGSELIIDVSGAPIIDSRGDMKGAVLVFRDMTQRNETADALRRSKEDLARMSRLTAIGELAVSVAHEMNQPLMAIVTNAAASMSWLEGKPPNIEEATQAIGWVLRDGHRAGEVLSGILALARNSRPKFEPLNVRGVIEEVLQLTKSELRQRGVVVETDYDNAADAVTGDRIQLQQVLINLVMNGAEAMTPLEDGRVLHVATKRSSDGLTQVSVADNGIGLDPDIADRAFEAFFTTKATGIGMGLSICRSIIEAHGGHIWVTTEKDTGSTFSFTLPPPPSLQERSATPEE</sequence>
<keyword evidence="5" id="KW-0418">Kinase</keyword>
<evidence type="ECO:0000256" key="4">
    <source>
        <dbReference type="ARBA" id="ARBA00022679"/>
    </source>
</evidence>
<dbReference type="FunFam" id="3.30.450.20:FF:000099">
    <property type="entry name" value="Sensory box sensor histidine kinase"/>
    <property type="match status" value="1"/>
</dbReference>
<dbReference type="InterPro" id="IPR003661">
    <property type="entry name" value="HisK_dim/P_dom"/>
</dbReference>
<dbReference type="PANTHER" id="PTHR43304:SF1">
    <property type="entry name" value="PAC DOMAIN-CONTAINING PROTEIN"/>
    <property type="match status" value="1"/>
</dbReference>
<feature type="region of interest" description="Disordered" evidence="6">
    <location>
        <begin position="750"/>
        <end position="772"/>
    </location>
</feature>
<dbReference type="Pfam" id="PF00989">
    <property type="entry name" value="PAS"/>
    <property type="match status" value="1"/>
</dbReference>
<dbReference type="SMART" id="SM00388">
    <property type="entry name" value="HisKA"/>
    <property type="match status" value="1"/>
</dbReference>
<dbReference type="Gene3D" id="1.10.287.130">
    <property type="match status" value="1"/>
</dbReference>
<keyword evidence="3" id="KW-0597">Phosphoprotein</keyword>
<protein>
    <recommendedName>
        <fullName evidence="2">histidine kinase</fullName>
        <ecNumber evidence="2">2.7.13.3</ecNumber>
    </recommendedName>
</protein>
<accession>A0A7Y2W9K5</accession>
<dbReference type="PANTHER" id="PTHR43304">
    <property type="entry name" value="PHYTOCHROME-LIKE PROTEIN CPH1"/>
    <property type="match status" value="1"/>
</dbReference>
<dbReference type="EMBL" id="JABEQY010000050">
    <property type="protein sequence ID" value="NNH67922.1"/>
    <property type="molecule type" value="Genomic_DNA"/>
</dbReference>
<dbReference type="InterPro" id="IPR000014">
    <property type="entry name" value="PAS"/>
</dbReference>
<feature type="domain" description="PAS" evidence="8">
    <location>
        <begin position="143"/>
        <end position="213"/>
    </location>
</feature>
<dbReference type="AlphaFoldDB" id="A0A7Y2W9K5"/>
<dbReference type="InterPro" id="IPR035965">
    <property type="entry name" value="PAS-like_dom_sf"/>
</dbReference>
<dbReference type="PROSITE" id="PS50113">
    <property type="entry name" value="PAC"/>
    <property type="match status" value="3"/>
</dbReference>
<evidence type="ECO:0000313" key="11">
    <source>
        <dbReference type="Proteomes" id="UP000530654"/>
    </source>
</evidence>
<evidence type="ECO:0000256" key="1">
    <source>
        <dbReference type="ARBA" id="ARBA00000085"/>
    </source>
</evidence>
<dbReference type="SMART" id="SM00387">
    <property type="entry name" value="HATPase_c"/>
    <property type="match status" value="1"/>
</dbReference>
<evidence type="ECO:0000256" key="3">
    <source>
        <dbReference type="ARBA" id="ARBA00022553"/>
    </source>
</evidence>
<dbReference type="InterPro" id="IPR004358">
    <property type="entry name" value="Sig_transdc_His_kin-like_C"/>
</dbReference>
<evidence type="ECO:0000259" key="9">
    <source>
        <dbReference type="PROSITE" id="PS50113"/>
    </source>
</evidence>
<comment type="caution">
    <text evidence="10">The sequence shown here is derived from an EMBL/GenBank/DDBJ whole genome shotgun (WGS) entry which is preliminary data.</text>
</comment>
<organism evidence="10 11">
    <name type="scientific">Rhizobium laguerreae</name>
    <dbReference type="NCBI Taxonomy" id="1076926"/>
    <lineage>
        <taxon>Bacteria</taxon>
        <taxon>Pseudomonadati</taxon>
        <taxon>Pseudomonadota</taxon>
        <taxon>Alphaproteobacteria</taxon>
        <taxon>Hyphomicrobiales</taxon>
        <taxon>Rhizobiaceae</taxon>
        <taxon>Rhizobium/Agrobacterium group</taxon>
        <taxon>Rhizobium</taxon>
    </lineage>
</organism>
<dbReference type="SUPFAM" id="SSF55785">
    <property type="entry name" value="PYP-like sensor domain (PAS domain)"/>
    <property type="match status" value="3"/>
</dbReference>
<evidence type="ECO:0000256" key="5">
    <source>
        <dbReference type="ARBA" id="ARBA00022777"/>
    </source>
</evidence>
<reference evidence="10 11" key="1">
    <citation type="submission" date="2020-04" db="EMBL/GenBank/DDBJ databases">
        <title>Rhizobium bacterial biofertilizers improve the content of phenolic compounds of Lactuca sativa L. under non-saline and saline-stress conditions.</title>
        <authorList>
            <person name="Ayuso-Calles M."/>
            <person name="Garcia-Estevez I."/>
            <person name="Jimenez-Gomez A."/>
            <person name="Flores-Felix J.D."/>
            <person name="Escribano-Bailon M."/>
            <person name="Rivas R."/>
        </authorList>
    </citation>
    <scope>NUCLEOTIDE SEQUENCE [LARGE SCALE GENOMIC DNA]</scope>
    <source>
        <strain evidence="10 11">GPTR02</strain>
    </source>
</reference>
<dbReference type="InterPro" id="IPR000700">
    <property type="entry name" value="PAS-assoc_C"/>
</dbReference>
<evidence type="ECO:0000256" key="6">
    <source>
        <dbReference type="SAM" id="MobiDB-lite"/>
    </source>
</evidence>
<dbReference type="InterPro" id="IPR013767">
    <property type="entry name" value="PAS_fold"/>
</dbReference>
<dbReference type="EC" id="2.7.13.3" evidence="2"/>
<dbReference type="Gene3D" id="3.30.450.20">
    <property type="entry name" value="PAS domain"/>
    <property type="match status" value="3"/>
</dbReference>
<evidence type="ECO:0000256" key="2">
    <source>
        <dbReference type="ARBA" id="ARBA00012438"/>
    </source>
</evidence>
<dbReference type="GO" id="GO:0000155">
    <property type="term" value="F:phosphorelay sensor kinase activity"/>
    <property type="evidence" value="ECO:0007669"/>
    <property type="project" value="InterPro"/>
</dbReference>
<dbReference type="CDD" id="cd00082">
    <property type="entry name" value="HisKA"/>
    <property type="match status" value="1"/>
</dbReference>
<dbReference type="Pfam" id="PF08447">
    <property type="entry name" value="PAS_3"/>
    <property type="match status" value="2"/>
</dbReference>
<dbReference type="InterPro" id="IPR013655">
    <property type="entry name" value="PAS_fold_3"/>
</dbReference>
<feature type="domain" description="PAS" evidence="8">
    <location>
        <begin position="397"/>
        <end position="451"/>
    </location>
</feature>
<evidence type="ECO:0000313" key="10">
    <source>
        <dbReference type="EMBL" id="NNH67922.1"/>
    </source>
</evidence>
<dbReference type="InterPro" id="IPR003594">
    <property type="entry name" value="HATPase_dom"/>
</dbReference>
<gene>
    <name evidence="10" type="ORF">HLI17_32525</name>
</gene>
<keyword evidence="4" id="KW-0808">Transferase</keyword>
<dbReference type="InterPro" id="IPR036097">
    <property type="entry name" value="HisK_dim/P_sf"/>
</dbReference>
<dbReference type="GO" id="GO:0006355">
    <property type="term" value="P:regulation of DNA-templated transcription"/>
    <property type="evidence" value="ECO:0007669"/>
    <property type="project" value="InterPro"/>
</dbReference>
<dbReference type="PROSITE" id="PS50112">
    <property type="entry name" value="PAS"/>
    <property type="match status" value="2"/>
</dbReference>
<feature type="domain" description="PAC" evidence="9">
    <location>
        <begin position="216"/>
        <end position="268"/>
    </location>
</feature>
<evidence type="ECO:0000259" key="7">
    <source>
        <dbReference type="PROSITE" id="PS50109"/>
    </source>
</evidence>
<dbReference type="SUPFAM" id="SSF47384">
    <property type="entry name" value="Homodimeric domain of signal transducing histidine kinase"/>
    <property type="match status" value="1"/>
</dbReference>
<feature type="compositionally biased region" description="Polar residues" evidence="6">
    <location>
        <begin position="336"/>
        <end position="346"/>
    </location>
</feature>
<dbReference type="Gene3D" id="3.30.565.10">
    <property type="entry name" value="Histidine kinase-like ATPase, C-terminal domain"/>
    <property type="match status" value="1"/>
</dbReference>
<dbReference type="SMART" id="SM00091">
    <property type="entry name" value="PAS"/>
    <property type="match status" value="3"/>
</dbReference>
<dbReference type="SUPFAM" id="SSF55874">
    <property type="entry name" value="ATPase domain of HSP90 chaperone/DNA topoisomerase II/histidine kinase"/>
    <property type="match status" value="1"/>
</dbReference>
<proteinExistence type="predicted"/>
<feature type="region of interest" description="Disordered" evidence="6">
    <location>
        <begin position="326"/>
        <end position="346"/>
    </location>
</feature>
<dbReference type="RefSeq" id="WP_170276963.1">
    <property type="nucleotide sequence ID" value="NZ_JABEQY010000050.1"/>
</dbReference>
<name>A0A7Y2W9K5_9HYPH</name>
<dbReference type="CDD" id="cd00130">
    <property type="entry name" value="PAS"/>
    <property type="match status" value="3"/>
</dbReference>
<comment type="catalytic activity">
    <reaction evidence="1">
        <text>ATP + protein L-histidine = ADP + protein N-phospho-L-histidine.</text>
        <dbReference type="EC" id="2.7.13.3"/>
    </reaction>
</comment>
<feature type="domain" description="PAC" evidence="9">
    <location>
        <begin position="474"/>
        <end position="526"/>
    </location>
</feature>
<dbReference type="PRINTS" id="PR00344">
    <property type="entry name" value="BCTRLSENSOR"/>
</dbReference>
<feature type="domain" description="Histidine kinase" evidence="7">
    <location>
        <begin position="546"/>
        <end position="761"/>
    </location>
</feature>